<evidence type="ECO:0000259" key="7">
    <source>
        <dbReference type="PROSITE" id="PS50011"/>
    </source>
</evidence>
<dbReference type="InterPro" id="IPR008271">
    <property type="entry name" value="Ser/Thr_kinase_AS"/>
</dbReference>
<keyword evidence="4" id="KW-0418">Kinase</keyword>
<dbReference type="InterPro" id="IPR045272">
    <property type="entry name" value="ANXUR1/2-like"/>
</dbReference>
<feature type="domain" description="Protein kinase" evidence="7">
    <location>
        <begin position="30"/>
        <end position="299"/>
    </location>
</feature>
<dbReference type="CDD" id="cd14066">
    <property type="entry name" value="STKc_IRAK"/>
    <property type="match status" value="1"/>
</dbReference>
<evidence type="ECO:0000256" key="1">
    <source>
        <dbReference type="ARBA" id="ARBA00022527"/>
    </source>
</evidence>
<evidence type="ECO:0000256" key="4">
    <source>
        <dbReference type="ARBA" id="ARBA00022777"/>
    </source>
</evidence>
<keyword evidence="2" id="KW-0808">Transferase</keyword>
<name>A0AA38TGA4_9ASTR</name>
<dbReference type="InterPro" id="IPR000719">
    <property type="entry name" value="Prot_kinase_dom"/>
</dbReference>
<dbReference type="InterPro" id="IPR001245">
    <property type="entry name" value="Ser-Thr/Tyr_kinase_cat_dom"/>
</dbReference>
<keyword evidence="3 6" id="KW-0547">Nucleotide-binding</keyword>
<comment type="caution">
    <text evidence="8">The sequence shown here is derived from an EMBL/GenBank/DDBJ whole genome shotgun (WGS) entry which is preliminary data.</text>
</comment>
<organism evidence="8 9">
    <name type="scientific">Centaurea solstitialis</name>
    <name type="common">yellow star-thistle</name>
    <dbReference type="NCBI Taxonomy" id="347529"/>
    <lineage>
        <taxon>Eukaryota</taxon>
        <taxon>Viridiplantae</taxon>
        <taxon>Streptophyta</taxon>
        <taxon>Embryophyta</taxon>
        <taxon>Tracheophyta</taxon>
        <taxon>Spermatophyta</taxon>
        <taxon>Magnoliopsida</taxon>
        <taxon>eudicotyledons</taxon>
        <taxon>Gunneridae</taxon>
        <taxon>Pentapetalae</taxon>
        <taxon>asterids</taxon>
        <taxon>campanulids</taxon>
        <taxon>Asterales</taxon>
        <taxon>Asteraceae</taxon>
        <taxon>Carduoideae</taxon>
        <taxon>Cardueae</taxon>
        <taxon>Centaureinae</taxon>
        <taxon>Centaurea</taxon>
    </lineage>
</organism>
<gene>
    <name evidence="8" type="ORF">OSB04_014932</name>
</gene>
<dbReference type="Gene3D" id="3.30.200.20">
    <property type="entry name" value="Phosphorylase Kinase, domain 1"/>
    <property type="match status" value="3"/>
</dbReference>
<evidence type="ECO:0000313" key="8">
    <source>
        <dbReference type="EMBL" id="KAJ9550887.1"/>
    </source>
</evidence>
<dbReference type="EMBL" id="JARYMX010000004">
    <property type="protein sequence ID" value="KAJ9550887.1"/>
    <property type="molecule type" value="Genomic_DNA"/>
</dbReference>
<dbReference type="Gene3D" id="1.10.510.10">
    <property type="entry name" value="Transferase(Phosphotransferase) domain 1"/>
    <property type="match status" value="3"/>
</dbReference>
<keyword evidence="5 6" id="KW-0067">ATP-binding</keyword>
<dbReference type="SUPFAM" id="SSF56112">
    <property type="entry name" value="Protein kinase-like (PK-like)"/>
    <property type="match status" value="2"/>
</dbReference>
<accession>A0AA38TGA4</accession>
<dbReference type="GO" id="GO:0005524">
    <property type="term" value="F:ATP binding"/>
    <property type="evidence" value="ECO:0007669"/>
    <property type="project" value="UniProtKB-UniRule"/>
</dbReference>
<dbReference type="GO" id="GO:0004714">
    <property type="term" value="F:transmembrane receptor protein tyrosine kinase activity"/>
    <property type="evidence" value="ECO:0007669"/>
    <property type="project" value="InterPro"/>
</dbReference>
<feature type="binding site" evidence="6">
    <location>
        <position position="339"/>
    </location>
    <ligand>
        <name>ATP</name>
        <dbReference type="ChEBI" id="CHEBI:30616"/>
    </ligand>
</feature>
<sequence>MEYGSSSSLEGSHPCYHFKFLDIQQATNYFDESLVIGRGGFGKVYRATISNGSTLVDAAIKRLDSFSNQGATEFWAEVEIVSKLRHCNLVSLIGYCSHEEELILVYEYMPNGTLHDHLHKLGTSLSWLLRLKICIGAARGLDYLHTGTGIDVGVIHRDIKTSNILLHESWAAKISDFGCALDTTLEEQQQNLAEWAQESIIEGDLNHIIDSDIKDQMSVMCLKEFARIANQCLQRKSNQRPTMAEVVVALESVLTLQENINNSPQPVDETMFGGTVDMLSFPSNDDNIGSQPCRLFEFAEIQQATNDFDESLVIGHGGFGTVYKGKVLMGSSLVVTAIKRLDSMSSQGAVEFWAEIQILSKLRHCNLVSLVGYCNHGKEMILIYEYMSNGTLEDHLHKHGTPLSWLQRLKICIGAGRGLHYLHTGTGIEVGVIHRDVKSSNILLHASWTAKISDFGLSKTGPTDQPSTYVNTVVRGTFGYLDPDYSYTGKLTRKSDVYAFGVVLLEVLCGRPALDRSLDDNKQNLARWAQESIKEGNLRHIIDSKVRDQISQKCLKEFVLIVERCLHDNQKKRPTMAEVVGSLESVLTLQQRINNSMQTANRRIFGRMLDMIGFPSKGGISVFIYSAADYKIPSLKKFLFSDLVWATKNFNQDGHLRRGGFGTVTLGWVDKNTFAPSIPGVGIAVAVKRLDLPGRQGLEAWQVSINYCTSTYIYYNQDKKLFPWKIVGFQILFSCGSYQ</sequence>
<dbReference type="Proteomes" id="UP001172457">
    <property type="component" value="Chromosome 4"/>
</dbReference>
<dbReference type="GO" id="GO:0005886">
    <property type="term" value="C:plasma membrane"/>
    <property type="evidence" value="ECO:0007669"/>
    <property type="project" value="TreeGrafter"/>
</dbReference>
<evidence type="ECO:0000256" key="2">
    <source>
        <dbReference type="ARBA" id="ARBA00022679"/>
    </source>
</evidence>
<dbReference type="GO" id="GO:0009506">
    <property type="term" value="C:plasmodesma"/>
    <property type="evidence" value="ECO:0007669"/>
    <property type="project" value="TreeGrafter"/>
</dbReference>
<dbReference type="PROSITE" id="PS00108">
    <property type="entry name" value="PROTEIN_KINASE_ST"/>
    <property type="match status" value="1"/>
</dbReference>
<dbReference type="AlphaFoldDB" id="A0AA38TGA4"/>
<keyword evidence="1" id="KW-0723">Serine/threonine-protein kinase</keyword>
<evidence type="ECO:0000313" key="9">
    <source>
        <dbReference type="Proteomes" id="UP001172457"/>
    </source>
</evidence>
<evidence type="ECO:0000256" key="6">
    <source>
        <dbReference type="PROSITE-ProRule" id="PRU10141"/>
    </source>
</evidence>
<evidence type="ECO:0000256" key="3">
    <source>
        <dbReference type="ARBA" id="ARBA00022741"/>
    </source>
</evidence>
<dbReference type="SMART" id="SM00220">
    <property type="entry name" value="S_TKc"/>
    <property type="match status" value="2"/>
</dbReference>
<feature type="domain" description="Protein kinase" evidence="7">
    <location>
        <begin position="308"/>
        <end position="587"/>
    </location>
</feature>
<dbReference type="FunFam" id="3.30.200.20:FF:000039">
    <property type="entry name" value="receptor-like protein kinase FERONIA"/>
    <property type="match status" value="2"/>
</dbReference>
<proteinExistence type="predicted"/>
<evidence type="ECO:0000256" key="5">
    <source>
        <dbReference type="ARBA" id="ARBA00022840"/>
    </source>
</evidence>
<dbReference type="InterPro" id="IPR011009">
    <property type="entry name" value="Kinase-like_dom_sf"/>
</dbReference>
<dbReference type="GO" id="GO:0004674">
    <property type="term" value="F:protein serine/threonine kinase activity"/>
    <property type="evidence" value="ECO:0007669"/>
    <property type="project" value="UniProtKB-KW"/>
</dbReference>
<dbReference type="Pfam" id="PF07714">
    <property type="entry name" value="PK_Tyr_Ser-Thr"/>
    <property type="match status" value="2"/>
</dbReference>
<dbReference type="FunFam" id="1.10.510.10:FF:000084">
    <property type="entry name" value="Wall-associated receptor kinase 2"/>
    <property type="match status" value="1"/>
</dbReference>
<dbReference type="InterPro" id="IPR017441">
    <property type="entry name" value="Protein_kinase_ATP_BS"/>
</dbReference>
<dbReference type="PROSITE" id="PS50011">
    <property type="entry name" value="PROTEIN_KINASE_DOM"/>
    <property type="match status" value="2"/>
</dbReference>
<dbReference type="PANTHER" id="PTHR27003:SF342">
    <property type="entry name" value="TYROSINE-PROTEIN KINASE, CSF-1_PDGF RECEPTOR FAMILY-RELATED"/>
    <property type="match status" value="1"/>
</dbReference>
<dbReference type="PANTHER" id="PTHR27003">
    <property type="entry name" value="OS07G0166700 PROTEIN"/>
    <property type="match status" value="1"/>
</dbReference>
<keyword evidence="9" id="KW-1185">Reference proteome</keyword>
<reference evidence="8" key="1">
    <citation type="submission" date="2023-03" db="EMBL/GenBank/DDBJ databases">
        <title>Chromosome-scale reference genome and RAD-based genetic map of yellow starthistle (Centaurea solstitialis) reveal putative structural variation and QTLs associated with invader traits.</title>
        <authorList>
            <person name="Reatini B."/>
            <person name="Cang F.A."/>
            <person name="Jiang Q."/>
            <person name="Mckibben M.T.W."/>
            <person name="Barker M.S."/>
            <person name="Rieseberg L.H."/>
            <person name="Dlugosch K.M."/>
        </authorList>
    </citation>
    <scope>NUCLEOTIDE SEQUENCE</scope>
    <source>
        <strain evidence="8">CAN-66</strain>
        <tissue evidence="8">Leaf</tissue>
    </source>
</reference>
<protein>
    <recommendedName>
        <fullName evidence="7">Protein kinase domain-containing protein</fullName>
    </recommendedName>
</protein>
<dbReference type="PROSITE" id="PS00107">
    <property type="entry name" value="PROTEIN_KINASE_ATP"/>
    <property type="match status" value="1"/>
</dbReference>